<dbReference type="SUPFAM" id="SSF52540">
    <property type="entry name" value="P-loop containing nucleoside triphosphate hydrolases"/>
    <property type="match status" value="1"/>
</dbReference>
<keyword evidence="1" id="KW-0813">Transport</keyword>
<dbReference type="PROSITE" id="PS00211">
    <property type="entry name" value="ABC_TRANSPORTER_1"/>
    <property type="match status" value="1"/>
</dbReference>
<dbReference type="STRING" id="113562.SAMN04489716_7100"/>
<dbReference type="Pfam" id="PF00005">
    <property type="entry name" value="ABC_tran"/>
    <property type="match status" value="1"/>
</dbReference>
<dbReference type="PROSITE" id="PS50893">
    <property type="entry name" value="ABC_TRANSPORTER_2"/>
    <property type="match status" value="1"/>
</dbReference>
<dbReference type="InterPro" id="IPR017871">
    <property type="entry name" value="ABC_transporter-like_CS"/>
</dbReference>
<dbReference type="Proteomes" id="UP000198688">
    <property type="component" value="Chromosome I"/>
</dbReference>
<evidence type="ECO:0000259" key="4">
    <source>
        <dbReference type="PROSITE" id="PS50893"/>
    </source>
</evidence>
<keyword evidence="2" id="KW-0547">Nucleotide-binding</keyword>
<dbReference type="EMBL" id="LT629758">
    <property type="protein sequence ID" value="SDT74801.1"/>
    <property type="molecule type" value="Genomic_DNA"/>
</dbReference>
<accession>A0A1H2CWH8</accession>
<dbReference type="Gene3D" id="3.40.50.300">
    <property type="entry name" value="P-loop containing nucleotide triphosphate hydrolases"/>
    <property type="match status" value="1"/>
</dbReference>
<feature type="domain" description="ABC transporter" evidence="4">
    <location>
        <begin position="2"/>
        <end position="220"/>
    </location>
</feature>
<dbReference type="InterPro" id="IPR003593">
    <property type="entry name" value="AAA+_ATPase"/>
</dbReference>
<dbReference type="InterPro" id="IPR015854">
    <property type="entry name" value="ABC_transpr_LolD-like"/>
</dbReference>
<dbReference type="InterPro" id="IPR017911">
    <property type="entry name" value="MacB-like_ATP-bd"/>
</dbReference>
<evidence type="ECO:0000256" key="1">
    <source>
        <dbReference type="ARBA" id="ARBA00022448"/>
    </source>
</evidence>
<protein>
    <submittedName>
        <fullName evidence="5">Putative ABC transport system ATP-binding protein</fullName>
    </submittedName>
</protein>
<dbReference type="AlphaFoldDB" id="A0A1H2CWH8"/>
<reference evidence="5 6" key="1">
    <citation type="submission" date="2016-10" db="EMBL/GenBank/DDBJ databases">
        <authorList>
            <person name="de Groot N.N."/>
        </authorList>
    </citation>
    <scope>NUCLEOTIDE SEQUENCE [LARGE SCALE GENOMIC DNA]</scope>
    <source>
        <strain evidence="5 6">DSM 43941</strain>
    </source>
</reference>
<evidence type="ECO:0000313" key="5">
    <source>
        <dbReference type="EMBL" id="SDT74801.1"/>
    </source>
</evidence>
<dbReference type="InterPro" id="IPR003439">
    <property type="entry name" value="ABC_transporter-like_ATP-bd"/>
</dbReference>
<dbReference type="OrthoDB" id="3242895at2"/>
<dbReference type="PANTHER" id="PTHR24220">
    <property type="entry name" value="IMPORT ATP-BINDING PROTEIN"/>
    <property type="match status" value="1"/>
</dbReference>
<name>A0A1H2CWH8_9ACTN</name>
<proteinExistence type="predicted"/>
<keyword evidence="3 5" id="KW-0067">ATP-binding</keyword>
<evidence type="ECO:0000256" key="3">
    <source>
        <dbReference type="ARBA" id="ARBA00022840"/>
    </source>
</evidence>
<dbReference type="GO" id="GO:0005524">
    <property type="term" value="F:ATP binding"/>
    <property type="evidence" value="ECO:0007669"/>
    <property type="project" value="UniProtKB-KW"/>
</dbReference>
<dbReference type="InterPro" id="IPR027417">
    <property type="entry name" value="P-loop_NTPase"/>
</dbReference>
<dbReference type="SMART" id="SM00382">
    <property type="entry name" value="AAA"/>
    <property type="match status" value="1"/>
</dbReference>
<gene>
    <name evidence="5" type="ORF">SAMN04489716_7100</name>
</gene>
<organism evidence="5 6">
    <name type="scientific">Actinoplanes derwentensis</name>
    <dbReference type="NCBI Taxonomy" id="113562"/>
    <lineage>
        <taxon>Bacteria</taxon>
        <taxon>Bacillati</taxon>
        <taxon>Actinomycetota</taxon>
        <taxon>Actinomycetes</taxon>
        <taxon>Micromonosporales</taxon>
        <taxon>Micromonosporaceae</taxon>
        <taxon>Actinoplanes</taxon>
    </lineage>
</organism>
<evidence type="ECO:0000256" key="2">
    <source>
        <dbReference type="ARBA" id="ARBA00022741"/>
    </source>
</evidence>
<dbReference type="PANTHER" id="PTHR24220:SF86">
    <property type="entry name" value="ABC TRANSPORTER ABCH.1"/>
    <property type="match status" value="1"/>
</dbReference>
<dbReference type="GO" id="GO:0005886">
    <property type="term" value="C:plasma membrane"/>
    <property type="evidence" value="ECO:0007669"/>
    <property type="project" value="TreeGrafter"/>
</dbReference>
<sequence>MLELTGVARTYADGAPVYALRSVDLFISAGEYVAVTGPSGSGKSTLLNILGLLDQPTTGNYRVAGVETTALGEVTRGALRGQLFGFVFQAFHLLAGRSALENVELGMLYGPWSAAERRSRSVATLDRMGLGPRAGADPRKLSGGERQRVAVARAIAGSPRVLFCDEPTGNLDSANTENVLSLLADLHADGLTVVVVTHDVEVAARAERQLVVKDGLVHEG</sequence>
<dbReference type="RefSeq" id="WP_092551206.1">
    <property type="nucleotide sequence ID" value="NZ_BOMJ01000050.1"/>
</dbReference>
<dbReference type="GO" id="GO:0016887">
    <property type="term" value="F:ATP hydrolysis activity"/>
    <property type="evidence" value="ECO:0007669"/>
    <property type="project" value="InterPro"/>
</dbReference>
<dbReference type="GO" id="GO:0022857">
    <property type="term" value="F:transmembrane transporter activity"/>
    <property type="evidence" value="ECO:0007669"/>
    <property type="project" value="TreeGrafter"/>
</dbReference>
<evidence type="ECO:0000313" key="6">
    <source>
        <dbReference type="Proteomes" id="UP000198688"/>
    </source>
</evidence>
<dbReference type="CDD" id="cd03255">
    <property type="entry name" value="ABC_MJ0796_LolCDE_FtsE"/>
    <property type="match status" value="1"/>
</dbReference>
<keyword evidence="6" id="KW-1185">Reference proteome</keyword>